<protein>
    <submittedName>
        <fullName evidence="2">Uncharacterized protein</fullName>
    </submittedName>
</protein>
<dbReference type="Proteomes" id="UP001055439">
    <property type="component" value="Chromosome 8"/>
</dbReference>
<feature type="region of interest" description="Disordered" evidence="1">
    <location>
        <begin position="36"/>
        <end position="83"/>
    </location>
</feature>
<name>A0A9E7HB75_9LILI</name>
<sequence>MDSGRDACRPLILDIAFHAELLLYWRLNPFGPKMSYYAQQQAPPPPPPQAYPPEQAPARGAPAGRLSDEGRRREFSAGSDRDEEPRRWILEGMLRRLVLLLGSGRVLLRVGGHAETSTSHDAVVICVTSMFE</sequence>
<feature type="compositionally biased region" description="Pro residues" evidence="1">
    <location>
        <begin position="42"/>
        <end position="55"/>
    </location>
</feature>
<organism evidence="2 3">
    <name type="scientific">Musa troglodytarum</name>
    <name type="common">fe'i banana</name>
    <dbReference type="NCBI Taxonomy" id="320322"/>
    <lineage>
        <taxon>Eukaryota</taxon>
        <taxon>Viridiplantae</taxon>
        <taxon>Streptophyta</taxon>
        <taxon>Embryophyta</taxon>
        <taxon>Tracheophyta</taxon>
        <taxon>Spermatophyta</taxon>
        <taxon>Magnoliopsida</taxon>
        <taxon>Liliopsida</taxon>
        <taxon>Zingiberales</taxon>
        <taxon>Musaceae</taxon>
        <taxon>Musa</taxon>
    </lineage>
</organism>
<proteinExistence type="predicted"/>
<evidence type="ECO:0000313" key="3">
    <source>
        <dbReference type="Proteomes" id="UP001055439"/>
    </source>
</evidence>
<accession>A0A9E7HB75</accession>
<feature type="non-terminal residue" evidence="2">
    <location>
        <position position="132"/>
    </location>
</feature>
<feature type="compositionally biased region" description="Basic and acidic residues" evidence="1">
    <location>
        <begin position="66"/>
        <end position="83"/>
    </location>
</feature>
<dbReference type="AlphaFoldDB" id="A0A9E7HB75"/>
<evidence type="ECO:0000256" key="1">
    <source>
        <dbReference type="SAM" id="MobiDB-lite"/>
    </source>
</evidence>
<evidence type="ECO:0000313" key="2">
    <source>
        <dbReference type="EMBL" id="URE31166.1"/>
    </source>
</evidence>
<dbReference type="EMBL" id="CP097510">
    <property type="protein sequence ID" value="URE31166.1"/>
    <property type="molecule type" value="Genomic_DNA"/>
</dbReference>
<keyword evidence="3" id="KW-1185">Reference proteome</keyword>
<gene>
    <name evidence="2" type="ORF">MUK42_15700</name>
</gene>
<reference evidence="2" key="1">
    <citation type="submission" date="2022-05" db="EMBL/GenBank/DDBJ databases">
        <title>The Musa troglodytarum L. genome provides insights into the mechanism of non-climacteric behaviour and enrichment of carotenoids.</title>
        <authorList>
            <person name="Wang J."/>
        </authorList>
    </citation>
    <scope>NUCLEOTIDE SEQUENCE</scope>
    <source>
        <tissue evidence="2">Leaf</tissue>
    </source>
</reference>